<name>A0A955RKI4_9BACT</name>
<keyword evidence="1" id="KW-0472">Membrane</keyword>
<comment type="caution">
    <text evidence="2">The sequence shown here is derived from an EMBL/GenBank/DDBJ whole genome shotgun (WGS) entry which is preliminary data.</text>
</comment>
<protein>
    <submittedName>
        <fullName evidence="2">Uncharacterized protein</fullName>
    </submittedName>
</protein>
<reference evidence="2" key="2">
    <citation type="journal article" date="2021" name="Microbiome">
        <title>Successional dynamics and alternative stable states in a saline activated sludge microbial community over 9 years.</title>
        <authorList>
            <person name="Wang Y."/>
            <person name="Ye J."/>
            <person name="Ju F."/>
            <person name="Liu L."/>
            <person name="Boyd J.A."/>
            <person name="Deng Y."/>
            <person name="Parks D.H."/>
            <person name="Jiang X."/>
            <person name="Yin X."/>
            <person name="Woodcroft B.J."/>
            <person name="Tyson G.W."/>
            <person name="Hugenholtz P."/>
            <person name="Polz M.F."/>
            <person name="Zhang T."/>
        </authorList>
    </citation>
    <scope>NUCLEOTIDE SEQUENCE</scope>
    <source>
        <strain evidence="2">HKST-UBA11</strain>
    </source>
</reference>
<evidence type="ECO:0000313" key="2">
    <source>
        <dbReference type="EMBL" id="MCA9385482.1"/>
    </source>
</evidence>
<sequence length="344" mass="40095">MNWKRIETIVKNQHIIWFISLLVIAGIFFSWVASYGGVTNAIHLEEYDNLYLSLLPDRTGMIPIKIDMLDVYSPSKFTFSQVDFETQQEEVFHTIQLDNEYKSNEPYLGWIDTHLVLIGALSDYGMCTPLRSESALIYNTITKSLQNITCVTRTQDEDELFDKHFIELFIAYYDNPEKFKVFPLEYSTAYSDGGYVLQDMELGTIYLLSRYTQQIEEDEQYFFRDIRRDLSPFVNNPRINNQGGIISLEGQQIYSPNADYYFVQKDVDYLNCGTIEGCQVKRYIDLYYADGRKIRTIFVGKIDSSQQKSNLGYIGYTDFWTNDNELIIPQEVNDSHTVLRIVVP</sequence>
<evidence type="ECO:0000313" key="3">
    <source>
        <dbReference type="Proteomes" id="UP000754563"/>
    </source>
</evidence>
<organism evidence="2 3">
    <name type="scientific">Candidatus Dojkabacteria bacterium</name>
    <dbReference type="NCBI Taxonomy" id="2099670"/>
    <lineage>
        <taxon>Bacteria</taxon>
        <taxon>Candidatus Dojkabacteria</taxon>
    </lineage>
</organism>
<gene>
    <name evidence="2" type="ORF">KC717_02440</name>
</gene>
<dbReference type="Proteomes" id="UP000754563">
    <property type="component" value="Unassembled WGS sequence"/>
</dbReference>
<reference evidence="2" key="1">
    <citation type="submission" date="2020-04" db="EMBL/GenBank/DDBJ databases">
        <authorList>
            <person name="Zhang T."/>
        </authorList>
    </citation>
    <scope>NUCLEOTIDE SEQUENCE</scope>
    <source>
        <strain evidence="2">HKST-UBA11</strain>
    </source>
</reference>
<keyword evidence="1" id="KW-1133">Transmembrane helix</keyword>
<proteinExistence type="predicted"/>
<dbReference type="EMBL" id="JAGQLH010000022">
    <property type="protein sequence ID" value="MCA9385482.1"/>
    <property type="molecule type" value="Genomic_DNA"/>
</dbReference>
<dbReference type="AlphaFoldDB" id="A0A955RKI4"/>
<feature type="transmembrane region" description="Helical" evidence="1">
    <location>
        <begin position="15"/>
        <end position="33"/>
    </location>
</feature>
<evidence type="ECO:0000256" key="1">
    <source>
        <dbReference type="SAM" id="Phobius"/>
    </source>
</evidence>
<keyword evidence="1" id="KW-0812">Transmembrane</keyword>
<accession>A0A955RKI4</accession>